<dbReference type="AlphaFoldDB" id="A0A5N6LAN5"/>
<dbReference type="SUPFAM" id="SSF55961">
    <property type="entry name" value="Bet v1-like"/>
    <property type="match status" value="1"/>
</dbReference>
<dbReference type="Proteomes" id="UP000326396">
    <property type="component" value="Unassembled WGS sequence"/>
</dbReference>
<accession>A0A5N6LAN5</accession>
<dbReference type="PANTHER" id="PTHR34560:SF1">
    <property type="entry name" value="START DOMAIN-CONTAINING PROTEIN"/>
    <property type="match status" value="1"/>
</dbReference>
<dbReference type="PANTHER" id="PTHR34560">
    <property type="entry name" value="POLYKETIDE CYCLASE/DEHYDRASE/LIPID TRANSPORT SUPERFAMILY PROTEIN"/>
    <property type="match status" value="1"/>
</dbReference>
<reference evidence="2 3" key="1">
    <citation type="submission" date="2019-05" db="EMBL/GenBank/DDBJ databases">
        <title>Mikania micrantha, genome provides insights into the molecular mechanism of rapid growth.</title>
        <authorList>
            <person name="Liu B."/>
        </authorList>
    </citation>
    <scope>NUCLEOTIDE SEQUENCE [LARGE SCALE GENOMIC DNA]</scope>
    <source>
        <strain evidence="2">NLD-2019</strain>
        <tissue evidence="2">Leaf</tissue>
    </source>
</reference>
<gene>
    <name evidence="2" type="ORF">E3N88_44910</name>
</gene>
<evidence type="ECO:0000313" key="3">
    <source>
        <dbReference type="Proteomes" id="UP000326396"/>
    </source>
</evidence>
<evidence type="ECO:0008006" key="4">
    <source>
        <dbReference type="Google" id="ProtNLM"/>
    </source>
</evidence>
<organism evidence="2 3">
    <name type="scientific">Mikania micrantha</name>
    <name type="common">bitter vine</name>
    <dbReference type="NCBI Taxonomy" id="192012"/>
    <lineage>
        <taxon>Eukaryota</taxon>
        <taxon>Viridiplantae</taxon>
        <taxon>Streptophyta</taxon>
        <taxon>Embryophyta</taxon>
        <taxon>Tracheophyta</taxon>
        <taxon>Spermatophyta</taxon>
        <taxon>Magnoliopsida</taxon>
        <taxon>eudicotyledons</taxon>
        <taxon>Gunneridae</taxon>
        <taxon>Pentapetalae</taxon>
        <taxon>asterids</taxon>
        <taxon>campanulids</taxon>
        <taxon>Asterales</taxon>
        <taxon>Asteraceae</taxon>
        <taxon>Asteroideae</taxon>
        <taxon>Heliantheae alliance</taxon>
        <taxon>Eupatorieae</taxon>
        <taxon>Mikania</taxon>
    </lineage>
</organism>
<dbReference type="EMBL" id="SZYD01002046">
    <property type="protein sequence ID" value="KAD0020784.1"/>
    <property type="molecule type" value="Genomic_DNA"/>
</dbReference>
<proteinExistence type="predicted"/>
<keyword evidence="3" id="KW-1185">Reference proteome</keyword>
<evidence type="ECO:0000313" key="2">
    <source>
        <dbReference type="EMBL" id="KAD0020784.1"/>
    </source>
</evidence>
<feature type="compositionally biased region" description="Basic and acidic residues" evidence="1">
    <location>
        <begin position="497"/>
        <end position="509"/>
    </location>
</feature>
<dbReference type="InterPro" id="IPR023393">
    <property type="entry name" value="START-like_dom_sf"/>
</dbReference>
<protein>
    <recommendedName>
        <fullName evidence="4">START domain-containing protein</fullName>
    </recommendedName>
</protein>
<sequence>MERNHNISQYRDRLDKTLMSYDLSDTESIRNLVENQILKSTQSEDQEHSDYLVQKRTKEVAHLLSMLRTASENAVEDSKANEIPHGGWKIKHDNEDCRVMYREGPAGTPFHTLLVEGYVDGPLDVCMCITWEAGLYQKWWPQFNIPTFKVVYSDCVKKVRMGEQICLVRMKLSWPLSTREALVHYVNVDFFQDDLIVLLLNTIPETENINKRTHGFTRDGIPGVENVTRIDVIGGVALQKVSANRSYFRAIANMDIKLNFVPPAIINFVSRQLIGSGFKLYKKKVASVTKGDEDFNKVLKEPFYSQIREALYSDNKSSNMVLEQKEIEIIDGLLEHKEIKIVESILAQETVMIDQPEEHCTTKKELKDQWPVSEIEEIEETLRSHEDNDDNDTDYKNCSNGIFMDNEKEIVISPEVKQALGTLEKVISAFRDFGHNPRSLSISRLVNNVFTDENKSNDDKHDVNELMKMNSPELRSSFSSHSSRHKVDEVGLAENIDINRELKDGDESSKSSQMTAH</sequence>
<dbReference type="Gene3D" id="3.30.530.20">
    <property type="match status" value="1"/>
</dbReference>
<evidence type="ECO:0000256" key="1">
    <source>
        <dbReference type="SAM" id="MobiDB-lite"/>
    </source>
</evidence>
<dbReference type="OrthoDB" id="17317at2759"/>
<feature type="region of interest" description="Disordered" evidence="1">
    <location>
        <begin position="472"/>
        <end position="517"/>
    </location>
</feature>
<comment type="caution">
    <text evidence="2">The sequence shown here is derived from an EMBL/GenBank/DDBJ whole genome shotgun (WGS) entry which is preliminary data.</text>
</comment>
<name>A0A5N6LAN5_9ASTR</name>